<sequence>MTRDRLIQSSREIRFATRFVPCDRCTRGSVADGLELSIAANQDQPFPNPDPCVADVALKLRRQRGMLLKDGGP</sequence>
<keyword evidence="2" id="KW-1185">Reference proteome</keyword>
<proteinExistence type="predicted"/>
<evidence type="ECO:0000313" key="2">
    <source>
        <dbReference type="Proteomes" id="UP000801864"/>
    </source>
</evidence>
<dbReference type="EMBL" id="QLNT01000024">
    <property type="protein sequence ID" value="KAF3060181.1"/>
    <property type="molecule type" value="Genomic_DNA"/>
</dbReference>
<accession>A0A9P4X6T2</accession>
<organism evidence="1 2">
    <name type="scientific">Trichoderma lentiforme</name>
    <dbReference type="NCBI Taxonomy" id="1567552"/>
    <lineage>
        <taxon>Eukaryota</taxon>
        <taxon>Fungi</taxon>
        <taxon>Dikarya</taxon>
        <taxon>Ascomycota</taxon>
        <taxon>Pezizomycotina</taxon>
        <taxon>Sordariomycetes</taxon>
        <taxon>Hypocreomycetidae</taxon>
        <taxon>Hypocreales</taxon>
        <taxon>Hypocreaceae</taxon>
        <taxon>Trichoderma</taxon>
    </lineage>
</organism>
<gene>
    <name evidence="1" type="ORF">CFAM422_011367</name>
</gene>
<dbReference type="Proteomes" id="UP000801864">
    <property type="component" value="Unassembled WGS sequence"/>
</dbReference>
<evidence type="ECO:0000313" key="1">
    <source>
        <dbReference type="EMBL" id="KAF3060181.1"/>
    </source>
</evidence>
<name>A0A9P4X6T2_9HYPO</name>
<comment type="caution">
    <text evidence="1">The sequence shown here is derived from an EMBL/GenBank/DDBJ whole genome shotgun (WGS) entry which is preliminary data.</text>
</comment>
<reference evidence="1 2" key="1">
    <citation type="submission" date="2018-06" db="EMBL/GenBank/DDBJ databases">
        <title>Genome analysis of cellulolytic fungus Trichoderma lentiforme CFAM-422.</title>
        <authorList>
            <person name="Steindorff A.S."/>
            <person name="Formighieri E.F."/>
            <person name="Midorikawa G.E.O."/>
            <person name="Tamietti M.S."/>
            <person name="Ramos E.Z."/>
            <person name="Silva A.S."/>
            <person name="Bon E.P.S."/>
            <person name="Mendes T.D."/>
            <person name="Damaso M.C.T."/>
            <person name="Favaro L.C.L."/>
        </authorList>
    </citation>
    <scope>NUCLEOTIDE SEQUENCE [LARGE SCALE GENOMIC DNA]</scope>
    <source>
        <strain evidence="1 2">CFAM-422</strain>
    </source>
</reference>
<protein>
    <submittedName>
        <fullName evidence="1">Uncharacterized protein</fullName>
    </submittedName>
</protein>
<dbReference type="AlphaFoldDB" id="A0A9P4X6T2"/>